<dbReference type="InterPro" id="IPR002110">
    <property type="entry name" value="Ankyrin_rpt"/>
</dbReference>
<dbReference type="SUPFAM" id="SSF48403">
    <property type="entry name" value="Ankyrin repeat"/>
    <property type="match status" value="1"/>
</dbReference>
<dbReference type="AlphaFoldDB" id="A0A8B6E6N8"/>
<proteinExistence type="predicted"/>
<organism evidence="1 2">
    <name type="scientific">Mytilus galloprovincialis</name>
    <name type="common">Mediterranean mussel</name>
    <dbReference type="NCBI Taxonomy" id="29158"/>
    <lineage>
        <taxon>Eukaryota</taxon>
        <taxon>Metazoa</taxon>
        <taxon>Spiralia</taxon>
        <taxon>Lophotrochozoa</taxon>
        <taxon>Mollusca</taxon>
        <taxon>Bivalvia</taxon>
        <taxon>Autobranchia</taxon>
        <taxon>Pteriomorphia</taxon>
        <taxon>Mytilida</taxon>
        <taxon>Mytiloidea</taxon>
        <taxon>Mytilidae</taxon>
        <taxon>Mytilinae</taxon>
        <taxon>Mytilus</taxon>
    </lineage>
</organism>
<accession>A0A8B6E6N8</accession>
<dbReference type="Pfam" id="PF12796">
    <property type="entry name" value="Ank_2"/>
    <property type="match status" value="1"/>
</dbReference>
<dbReference type="Gene3D" id="1.25.40.20">
    <property type="entry name" value="Ankyrin repeat-containing domain"/>
    <property type="match status" value="1"/>
</dbReference>
<keyword evidence="2" id="KW-1185">Reference proteome</keyword>
<sequence>MDLSVGIAMMFKNYERFSCEKHLQKEWMEIFNSIVKADAVTTQHLLEKQSDVSVKTNLKTTILMLICQSFPANKEDDVYSLALYLLNRGVNVDEVDVFGKTAIHYAESNGFSKTTKLLLSCALIHQFNLV</sequence>
<protein>
    <submittedName>
        <fullName evidence="1">Uncharacterized protein</fullName>
    </submittedName>
</protein>
<gene>
    <name evidence="1" type="ORF">MGAL_10B078331</name>
</gene>
<dbReference type="OrthoDB" id="6186607at2759"/>
<comment type="caution">
    <text evidence="1">The sequence shown here is derived from an EMBL/GenBank/DDBJ whole genome shotgun (WGS) entry which is preliminary data.</text>
</comment>
<name>A0A8B6E6N8_MYTGA</name>
<dbReference type="InterPro" id="IPR036770">
    <property type="entry name" value="Ankyrin_rpt-contain_sf"/>
</dbReference>
<dbReference type="Proteomes" id="UP000596742">
    <property type="component" value="Unassembled WGS sequence"/>
</dbReference>
<evidence type="ECO:0000313" key="2">
    <source>
        <dbReference type="Proteomes" id="UP000596742"/>
    </source>
</evidence>
<reference evidence="1" key="1">
    <citation type="submission" date="2018-11" db="EMBL/GenBank/DDBJ databases">
        <authorList>
            <person name="Alioto T."/>
            <person name="Alioto T."/>
        </authorList>
    </citation>
    <scope>NUCLEOTIDE SEQUENCE</scope>
</reference>
<evidence type="ECO:0000313" key="1">
    <source>
        <dbReference type="EMBL" id="VDI30574.1"/>
    </source>
</evidence>
<dbReference type="EMBL" id="UYJE01004702">
    <property type="protein sequence ID" value="VDI30574.1"/>
    <property type="molecule type" value="Genomic_DNA"/>
</dbReference>